<evidence type="ECO:0000313" key="2">
    <source>
        <dbReference type="Proteomes" id="UP001195914"/>
    </source>
</evidence>
<reference evidence="1" key="2">
    <citation type="submission" date="2021-05" db="EMBL/GenBank/DDBJ databases">
        <authorList>
            <person name="Pain A."/>
        </authorList>
    </citation>
    <scope>NUCLEOTIDE SEQUENCE</scope>
    <source>
        <strain evidence="1">1802A</strain>
    </source>
</reference>
<keyword evidence="2" id="KW-1185">Reference proteome</keyword>
<accession>A0AAD9G7L2</accession>
<dbReference type="EMBL" id="JAHBMH010000073">
    <property type="protein sequence ID" value="KAK1933239.1"/>
    <property type="molecule type" value="Genomic_DNA"/>
</dbReference>
<organism evidence="1 2">
    <name type="scientific">Babesia divergens</name>
    <dbReference type="NCBI Taxonomy" id="32595"/>
    <lineage>
        <taxon>Eukaryota</taxon>
        <taxon>Sar</taxon>
        <taxon>Alveolata</taxon>
        <taxon>Apicomplexa</taxon>
        <taxon>Aconoidasida</taxon>
        <taxon>Piroplasmida</taxon>
        <taxon>Babesiidae</taxon>
        <taxon>Babesia</taxon>
    </lineage>
</organism>
<comment type="caution">
    <text evidence="1">The sequence shown here is derived from an EMBL/GenBank/DDBJ whole genome shotgun (WGS) entry which is preliminary data.</text>
</comment>
<evidence type="ECO:0008006" key="3">
    <source>
        <dbReference type="Google" id="ProtNLM"/>
    </source>
</evidence>
<sequence length="401" mass="45432">MQLYRYLTENHQKLSLYELCGHVEKLHLAKLTDVIIGSILKAKLISSLHDIDSPMVMGRVLYLLNKCPSMDDEFFVMITNHIYNKGIYPSGDVPRLWCRYFKFIGDSRLYHRGLLEVLCGGFSEYLQAYLDRPAGLHPRRMQESVAIAAWALAISAPNVACDSVFERMLALTCMSGIERSVLIRIYWSMAIRKWRMDKLDLCLLDRLFNDTMCDSSVGLRRKSHIHQIYTVLRCLKLCGIDDLKLLDRCLEALHALKYGQNDSKISTSQRYVSDVLVRLGIPHKLELLTPDLLSIDIAIEGQGERIALEVDGPLHFTRICDGSATSTPMKTGPTQIKQDFLKSSGWSFLSVPPVKLDDSVDLSAAIGSIDAYYKRLLLESGSPYLRRLLDSQQHIITSSNV</sequence>
<gene>
    <name evidence="1" type="ORF">X943_002831</name>
</gene>
<protein>
    <recommendedName>
        <fullName evidence="3">RAP domain-containing protein</fullName>
    </recommendedName>
</protein>
<dbReference type="AlphaFoldDB" id="A0AAD9G7L2"/>
<name>A0AAD9G7L2_BABDI</name>
<evidence type="ECO:0000313" key="1">
    <source>
        <dbReference type="EMBL" id="KAK1933239.1"/>
    </source>
</evidence>
<reference evidence="1" key="1">
    <citation type="journal article" date="2014" name="Nucleic Acids Res.">
        <title>The evolutionary dynamics of variant antigen genes in Babesia reveal a history of genomic innovation underlying host-parasite interaction.</title>
        <authorList>
            <person name="Jackson A.P."/>
            <person name="Otto T.D."/>
            <person name="Darby A."/>
            <person name="Ramaprasad A."/>
            <person name="Xia D."/>
            <person name="Echaide I.E."/>
            <person name="Farber M."/>
            <person name="Gahlot S."/>
            <person name="Gamble J."/>
            <person name="Gupta D."/>
            <person name="Gupta Y."/>
            <person name="Jackson L."/>
            <person name="Malandrin L."/>
            <person name="Malas T.B."/>
            <person name="Moussa E."/>
            <person name="Nair M."/>
            <person name="Reid A.J."/>
            <person name="Sanders M."/>
            <person name="Sharma J."/>
            <person name="Tracey A."/>
            <person name="Quail M.A."/>
            <person name="Weir W."/>
            <person name="Wastling J.M."/>
            <person name="Hall N."/>
            <person name="Willadsen P."/>
            <person name="Lingelbach K."/>
            <person name="Shiels B."/>
            <person name="Tait A."/>
            <person name="Berriman M."/>
            <person name="Allred D.R."/>
            <person name="Pain A."/>
        </authorList>
    </citation>
    <scope>NUCLEOTIDE SEQUENCE</scope>
    <source>
        <strain evidence="1">1802A</strain>
    </source>
</reference>
<dbReference type="Proteomes" id="UP001195914">
    <property type="component" value="Unassembled WGS sequence"/>
</dbReference>
<proteinExistence type="predicted"/>